<accession>A0AA40BI18</accession>
<dbReference type="EMBL" id="JAUIRO010000001">
    <property type="protein sequence ID" value="KAK0734607.1"/>
    <property type="molecule type" value="Genomic_DNA"/>
</dbReference>
<sequence>MVQEIADMSKDWNEAPQANLQGHRNPCRPVDAAQAKYSEACVVASYQTIQLVQRAREARYLSQRNPFVVYFLFVASLNVFMNQFASIYHTDAYKKTAMDAISIMKYCAQHDPEASKALEIMNRFSEVVTAGNGTGRLVVSSSSLPPCLSKIRARLFAAFGDIFGLDPDLTELASFVSFDARRMEAILLQSGAILGSETPVDFDVLLGERLLLQHIPIGALDEVCKVLQTELVHNIGYGKLNEIRLTISILHREVPSLKDGGVDMLVLICTSREGESFYQHTLERMLESRSPELKVLLLRGRAGLNEQAVWERIALSFERVMGDGCHPAIRYYLYND</sequence>
<feature type="transmembrane region" description="Helical" evidence="1">
    <location>
        <begin position="67"/>
        <end position="88"/>
    </location>
</feature>
<proteinExistence type="predicted"/>
<dbReference type="CDD" id="cd12148">
    <property type="entry name" value="fungal_TF_MHR"/>
    <property type="match status" value="1"/>
</dbReference>
<keyword evidence="3" id="KW-1185">Reference proteome</keyword>
<keyword evidence="1" id="KW-0472">Membrane</keyword>
<dbReference type="Proteomes" id="UP001172101">
    <property type="component" value="Unassembled WGS sequence"/>
</dbReference>
<dbReference type="RefSeq" id="XP_060303484.1">
    <property type="nucleotide sequence ID" value="XM_060439238.1"/>
</dbReference>
<gene>
    <name evidence="2" type="ORF">B0T26DRAFT_670882</name>
</gene>
<evidence type="ECO:0000313" key="2">
    <source>
        <dbReference type="EMBL" id="KAK0734607.1"/>
    </source>
</evidence>
<comment type="caution">
    <text evidence="2">The sequence shown here is derived from an EMBL/GenBank/DDBJ whole genome shotgun (WGS) entry which is preliminary data.</text>
</comment>
<reference evidence="2" key="1">
    <citation type="submission" date="2023-06" db="EMBL/GenBank/DDBJ databases">
        <title>Genome-scale phylogeny and comparative genomics of the fungal order Sordariales.</title>
        <authorList>
            <consortium name="Lawrence Berkeley National Laboratory"/>
            <person name="Hensen N."/>
            <person name="Bonometti L."/>
            <person name="Westerberg I."/>
            <person name="Brannstrom I.O."/>
            <person name="Guillou S."/>
            <person name="Cros-Aarteil S."/>
            <person name="Calhoun S."/>
            <person name="Haridas S."/>
            <person name="Kuo A."/>
            <person name="Mondo S."/>
            <person name="Pangilinan J."/>
            <person name="Riley R."/>
            <person name="LaButti K."/>
            <person name="Andreopoulos B."/>
            <person name="Lipzen A."/>
            <person name="Chen C."/>
            <person name="Yanf M."/>
            <person name="Daum C."/>
            <person name="Ng V."/>
            <person name="Clum A."/>
            <person name="Steindorff A."/>
            <person name="Ohm R."/>
            <person name="Martin F."/>
            <person name="Silar P."/>
            <person name="Natvig D."/>
            <person name="Lalanne C."/>
            <person name="Gautier V."/>
            <person name="Ament-velasquez S.L."/>
            <person name="Kruys A."/>
            <person name="Hutchinson M.I."/>
            <person name="Powell A.J."/>
            <person name="Barry K."/>
            <person name="Miller A.N."/>
            <person name="Grigoriev I.V."/>
            <person name="Debuchy R."/>
            <person name="Gladieux P."/>
            <person name="Thoren M.H."/>
            <person name="Johannesson H."/>
        </authorList>
    </citation>
    <scope>NUCLEOTIDE SEQUENCE</scope>
    <source>
        <strain evidence="2">SMH2392-1A</strain>
    </source>
</reference>
<keyword evidence="1" id="KW-1133">Transmembrane helix</keyword>
<protein>
    <submittedName>
        <fullName evidence="2">Uncharacterized protein</fullName>
    </submittedName>
</protein>
<dbReference type="GeneID" id="85322508"/>
<evidence type="ECO:0000313" key="3">
    <source>
        <dbReference type="Proteomes" id="UP001172101"/>
    </source>
</evidence>
<keyword evidence="1" id="KW-0812">Transmembrane</keyword>
<organism evidence="2 3">
    <name type="scientific">Lasiosphaeria miniovina</name>
    <dbReference type="NCBI Taxonomy" id="1954250"/>
    <lineage>
        <taxon>Eukaryota</taxon>
        <taxon>Fungi</taxon>
        <taxon>Dikarya</taxon>
        <taxon>Ascomycota</taxon>
        <taxon>Pezizomycotina</taxon>
        <taxon>Sordariomycetes</taxon>
        <taxon>Sordariomycetidae</taxon>
        <taxon>Sordariales</taxon>
        <taxon>Lasiosphaeriaceae</taxon>
        <taxon>Lasiosphaeria</taxon>
    </lineage>
</organism>
<name>A0AA40BI18_9PEZI</name>
<evidence type="ECO:0000256" key="1">
    <source>
        <dbReference type="SAM" id="Phobius"/>
    </source>
</evidence>
<dbReference type="AlphaFoldDB" id="A0AA40BI18"/>